<dbReference type="GO" id="GO:0015020">
    <property type="term" value="F:glucuronosyltransferase activity"/>
    <property type="evidence" value="ECO:0007669"/>
    <property type="project" value="InterPro"/>
</dbReference>
<feature type="region of interest" description="Disordered" evidence="1">
    <location>
        <begin position="96"/>
        <end position="139"/>
    </location>
</feature>
<proteinExistence type="predicted"/>
<protein>
    <submittedName>
        <fullName evidence="2">Uncharacterized protein</fullName>
    </submittedName>
</protein>
<organism evidence="2 3">
    <name type="scientific">Musa balbisiana</name>
    <name type="common">Banana</name>
    <dbReference type="NCBI Taxonomy" id="52838"/>
    <lineage>
        <taxon>Eukaryota</taxon>
        <taxon>Viridiplantae</taxon>
        <taxon>Streptophyta</taxon>
        <taxon>Embryophyta</taxon>
        <taxon>Tracheophyta</taxon>
        <taxon>Spermatophyta</taxon>
        <taxon>Magnoliopsida</taxon>
        <taxon>Liliopsida</taxon>
        <taxon>Zingiberales</taxon>
        <taxon>Musaceae</taxon>
        <taxon>Musa</taxon>
    </lineage>
</organism>
<evidence type="ECO:0000313" key="3">
    <source>
        <dbReference type="Proteomes" id="UP000317650"/>
    </source>
</evidence>
<dbReference type="STRING" id="52838.A0A4S8JLE1"/>
<dbReference type="PANTHER" id="PTHR45719:SF11">
    <property type="entry name" value="OS01G0121800 PROTEIN"/>
    <property type="match status" value="1"/>
</dbReference>
<comment type="caution">
    <text evidence="2">The sequence shown here is derived from an EMBL/GenBank/DDBJ whole genome shotgun (WGS) entry which is preliminary data.</text>
</comment>
<evidence type="ECO:0000256" key="1">
    <source>
        <dbReference type="SAM" id="MobiDB-lite"/>
    </source>
</evidence>
<reference evidence="2 3" key="1">
    <citation type="journal article" date="2019" name="Nat. Plants">
        <title>Genome sequencing of Musa balbisiana reveals subgenome evolution and function divergence in polyploid bananas.</title>
        <authorList>
            <person name="Yao X."/>
        </authorList>
    </citation>
    <scope>NUCLEOTIDE SEQUENCE [LARGE SCALE GENOMIC DNA]</scope>
    <source>
        <strain evidence="3">cv. DH-PKW</strain>
        <tissue evidence="2">Leaves</tissue>
    </source>
</reference>
<dbReference type="Proteomes" id="UP000317650">
    <property type="component" value="Chromosome 1"/>
</dbReference>
<sequence length="139" mass="15957">MPDAFKMFTGPLSVAEKPCRRRSIYSEFFYMEQDRLGWCSADHSWSTVNGVLYFTDVVNPMASYFHTVICNSPEFRNTTTVNGDLSHILWDSTPPASGPVHLRQSRNCGTRKSSQGDEKRRTSSEESRMRQDTEDDCWS</sequence>
<dbReference type="AlphaFoldDB" id="A0A4S8JLE1"/>
<dbReference type="PANTHER" id="PTHR45719">
    <property type="entry name" value="GLYCOSYLTRANSFERASE"/>
    <property type="match status" value="1"/>
</dbReference>
<evidence type="ECO:0000313" key="2">
    <source>
        <dbReference type="EMBL" id="THU63007.1"/>
    </source>
</evidence>
<name>A0A4S8JLE1_MUSBA</name>
<gene>
    <name evidence="2" type="ORF">C4D60_Mb01t11170</name>
</gene>
<keyword evidence="3" id="KW-1185">Reference proteome</keyword>
<dbReference type="EMBL" id="PYDT01000004">
    <property type="protein sequence ID" value="THU63007.1"/>
    <property type="molecule type" value="Genomic_DNA"/>
</dbReference>
<accession>A0A4S8JLE1</accession>
<dbReference type="InterPro" id="IPR044610">
    <property type="entry name" value="GLCAT14A/B/C"/>
</dbReference>
<feature type="compositionally biased region" description="Basic and acidic residues" evidence="1">
    <location>
        <begin position="114"/>
        <end position="132"/>
    </location>
</feature>